<evidence type="ECO:0000256" key="1">
    <source>
        <dbReference type="ARBA" id="ARBA00022723"/>
    </source>
</evidence>
<evidence type="ECO:0000313" key="4">
    <source>
        <dbReference type="EMBL" id="PQV62736.1"/>
    </source>
</evidence>
<gene>
    <name evidence="4" type="ORF">B1R32_12321</name>
</gene>
<dbReference type="EMBL" id="NIGF01000023">
    <property type="protein sequence ID" value="PQV62736.1"/>
    <property type="molecule type" value="Genomic_DNA"/>
</dbReference>
<feature type="domain" description="HD" evidence="3">
    <location>
        <begin position="3"/>
        <end position="163"/>
    </location>
</feature>
<dbReference type="InterPro" id="IPR039356">
    <property type="entry name" value="YfbR/HDDC2"/>
</dbReference>
<organism evidence="4 5">
    <name type="scientific">Abditibacterium utsteinense</name>
    <dbReference type="NCBI Taxonomy" id="1960156"/>
    <lineage>
        <taxon>Bacteria</taxon>
        <taxon>Pseudomonadati</taxon>
        <taxon>Abditibacteriota</taxon>
        <taxon>Abditibacteriia</taxon>
        <taxon>Abditibacteriales</taxon>
        <taxon>Abditibacteriaceae</taxon>
        <taxon>Abditibacterium</taxon>
    </lineage>
</organism>
<evidence type="ECO:0000259" key="3">
    <source>
        <dbReference type="Pfam" id="PF13023"/>
    </source>
</evidence>
<dbReference type="GO" id="GO:0046872">
    <property type="term" value="F:metal ion binding"/>
    <property type="evidence" value="ECO:0007669"/>
    <property type="project" value="UniProtKB-KW"/>
</dbReference>
<dbReference type="InParanoid" id="A0A2S8SPN2"/>
<evidence type="ECO:0000256" key="2">
    <source>
        <dbReference type="ARBA" id="ARBA00022801"/>
    </source>
</evidence>
<dbReference type="GO" id="GO:0005737">
    <property type="term" value="C:cytoplasm"/>
    <property type="evidence" value="ECO:0007669"/>
    <property type="project" value="TreeGrafter"/>
</dbReference>
<dbReference type="Gene3D" id="1.10.3210.10">
    <property type="entry name" value="Hypothetical protein af1432"/>
    <property type="match status" value="1"/>
</dbReference>
<dbReference type="InterPro" id="IPR006674">
    <property type="entry name" value="HD_domain"/>
</dbReference>
<keyword evidence="5" id="KW-1185">Reference proteome</keyword>
<proteinExistence type="predicted"/>
<reference evidence="4 5" key="1">
    <citation type="journal article" date="2018" name="Syst. Appl. Microbiol.">
        <title>Abditibacterium utsteinense sp. nov., the first cultivated member of candidate phylum FBP, isolated from ice-free Antarctic soil samples.</title>
        <authorList>
            <person name="Tahon G."/>
            <person name="Tytgat B."/>
            <person name="Lebbe L."/>
            <person name="Carlier A."/>
            <person name="Willems A."/>
        </authorList>
    </citation>
    <scope>NUCLEOTIDE SEQUENCE [LARGE SCALE GENOMIC DNA]</scope>
    <source>
        <strain evidence="4 5">LMG 29911</strain>
    </source>
</reference>
<protein>
    <submittedName>
        <fullName evidence="4">Putative hydrolases of HD superfamily</fullName>
    </submittedName>
</protein>
<dbReference type="Proteomes" id="UP000237684">
    <property type="component" value="Unassembled WGS sequence"/>
</dbReference>
<dbReference type="SUPFAM" id="SSF109604">
    <property type="entry name" value="HD-domain/PDEase-like"/>
    <property type="match status" value="1"/>
</dbReference>
<dbReference type="GO" id="GO:0002953">
    <property type="term" value="F:5'-deoxynucleotidase activity"/>
    <property type="evidence" value="ECO:0007669"/>
    <property type="project" value="InterPro"/>
</dbReference>
<dbReference type="Pfam" id="PF13023">
    <property type="entry name" value="HD_3"/>
    <property type="match status" value="1"/>
</dbReference>
<sequence length="183" mass="20438">MEADRLKSIARRTYISDNSRRENSAEHSWHFALGVLLLREYGSEIDTFRALQMAIIHDLVEIDAGDTFAYDTAGLASKTERENAAADRLFGMLPDDQKTEFRALWQEFESNESAEAKFALAIDRLCPILLNYTTGGRAWRENGVSAAQVVEINGAATNGAPEVQKFIAALIRCAIDEEILPRE</sequence>
<dbReference type="AlphaFoldDB" id="A0A2S8SPN2"/>
<dbReference type="PANTHER" id="PTHR11845">
    <property type="entry name" value="5'-DEOXYNUCLEOTIDASE HDDC2"/>
    <property type="match status" value="1"/>
</dbReference>
<name>A0A2S8SPN2_9BACT</name>
<comment type="caution">
    <text evidence="4">The sequence shown here is derived from an EMBL/GenBank/DDBJ whole genome shotgun (WGS) entry which is preliminary data.</text>
</comment>
<dbReference type="PANTHER" id="PTHR11845:SF13">
    <property type="entry name" value="5'-DEOXYNUCLEOTIDASE HDDC2"/>
    <property type="match status" value="1"/>
</dbReference>
<accession>A0A2S8SPN2</accession>
<evidence type="ECO:0000313" key="5">
    <source>
        <dbReference type="Proteomes" id="UP000237684"/>
    </source>
</evidence>
<keyword evidence="1" id="KW-0479">Metal-binding</keyword>
<keyword evidence="2 4" id="KW-0378">Hydrolase</keyword>